<dbReference type="PROSITE" id="PS51257">
    <property type="entry name" value="PROKAR_LIPOPROTEIN"/>
    <property type="match status" value="1"/>
</dbReference>
<dbReference type="Pfam" id="PF10460">
    <property type="entry name" value="Peptidase_M30"/>
    <property type="match status" value="1"/>
</dbReference>
<sequence>MRNQRFNAVFAVTTTIALAVALAACGGGGSSGDTSNTNKTSTPSTNTPASTTTSTNTPTTPVTVATTPSTDGVLHAACTSCGATDDQSYSGSGVGIWQASNTTTQTDSVTVALKNVTGKNVSLVFTNEGAIPQVIQPVSVTENMPGGPNTSLVANAQQSAASTAGSTQMKAIQAFNQNGWTSLTTRQSGLAVQRNMVSAAPSQDVVVGTTTRPFWLADGTTRATTLEAQSQTADGTTVNIWVETSEYTTSKVTPQIVAQLMQKYAGANGVYDVDTSIGGPFWGANQQTGTIPSTGQPIDLVLVNLTPDGQPYGLVGYYYSLNNFTNLGTGVTSTSNEDLSLYLDSETLYLGGAAGVQAMQTTMAHESLHMQNFYRRGMLMGQPYMYATWLEEMTAMMMEDWASFKLDPTYNSVRDNRFPEYQTYNNHGSNLCGLTTWDAMDIGCDSYSTNGSFGGFLNRQLGLSFYKALLNDKSSTDSLTMLNDAISQYRSGSSVQQEFRHFAAAAGSRIPLGANIAEYSFPARTDSGFTLPAVDPSLVAQYFPATSPSVLLGLSSLPLFRYHVLGTYQETVAVPPGTTLTVVVQ</sequence>
<feature type="signal peptide" evidence="2">
    <location>
        <begin position="1"/>
        <end position="23"/>
    </location>
</feature>
<dbReference type="Proteomes" id="UP000183487">
    <property type="component" value="Unassembled WGS sequence"/>
</dbReference>
<gene>
    <name evidence="3" type="ORF">SAMN05443245_6827</name>
</gene>
<dbReference type="EMBL" id="FNKP01000003">
    <property type="protein sequence ID" value="SDR51065.1"/>
    <property type="molecule type" value="Genomic_DNA"/>
</dbReference>
<proteinExistence type="predicted"/>
<organism evidence="3 4">
    <name type="scientific">Paraburkholderia fungorum</name>
    <dbReference type="NCBI Taxonomy" id="134537"/>
    <lineage>
        <taxon>Bacteria</taxon>
        <taxon>Pseudomonadati</taxon>
        <taxon>Pseudomonadota</taxon>
        <taxon>Betaproteobacteria</taxon>
        <taxon>Burkholderiales</taxon>
        <taxon>Burkholderiaceae</taxon>
        <taxon>Paraburkholderia</taxon>
    </lineage>
</organism>
<evidence type="ECO:0000313" key="4">
    <source>
        <dbReference type="Proteomes" id="UP000183487"/>
    </source>
</evidence>
<dbReference type="OrthoDB" id="8949730at2"/>
<feature type="compositionally biased region" description="Low complexity" evidence="1">
    <location>
        <begin position="32"/>
        <end position="63"/>
    </location>
</feature>
<evidence type="ECO:0000256" key="1">
    <source>
        <dbReference type="SAM" id="MobiDB-lite"/>
    </source>
</evidence>
<evidence type="ECO:0000313" key="3">
    <source>
        <dbReference type="EMBL" id="SDR51065.1"/>
    </source>
</evidence>
<feature type="chain" id="PRO_5010370772" evidence="2">
    <location>
        <begin position="24"/>
        <end position="585"/>
    </location>
</feature>
<reference evidence="4" key="1">
    <citation type="submission" date="2016-10" db="EMBL/GenBank/DDBJ databases">
        <authorList>
            <person name="Varghese N."/>
        </authorList>
    </citation>
    <scope>NUCLEOTIDE SEQUENCE [LARGE SCALE GENOMIC DNA]</scope>
    <source>
        <strain evidence="4">GAS106B</strain>
    </source>
</reference>
<keyword evidence="4" id="KW-1185">Reference proteome</keyword>
<keyword evidence="2" id="KW-0732">Signal</keyword>
<dbReference type="InterPro" id="IPR019501">
    <property type="entry name" value="Peptidase_M30_hyicolysin"/>
</dbReference>
<name>A0A1H1JN18_9BURK</name>
<dbReference type="RefSeq" id="WP_074772156.1">
    <property type="nucleotide sequence ID" value="NZ_FNKP01000003.1"/>
</dbReference>
<accession>A0A1H1JN18</accession>
<dbReference type="AlphaFoldDB" id="A0A1H1JN18"/>
<protein>
    <submittedName>
        <fullName evidence="3">Peptidase M30</fullName>
    </submittedName>
</protein>
<evidence type="ECO:0000256" key="2">
    <source>
        <dbReference type="SAM" id="SignalP"/>
    </source>
</evidence>
<feature type="region of interest" description="Disordered" evidence="1">
    <location>
        <begin position="29"/>
        <end position="63"/>
    </location>
</feature>